<keyword evidence="1" id="KW-0472">Membrane</keyword>
<dbReference type="AlphaFoldDB" id="A0A9E2P065"/>
<gene>
    <name evidence="2" type="ORF">H9789_01395</name>
</gene>
<keyword evidence="1" id="KW-1133">Transmembrane helix</keyword>
<accession>A0A9E2P065</accession>
<sequence>MQIRKVFNKIKLSFVFGFWGLCVLLLSACYRSSSNDDQWSVSESSVYSLDFMNQHHYGLNYNFKVCSDSLWLQGDRPMHTDFNGTYFIDSIDLNAGDLVVVADLAIIPEDSIDSVWVKVARDQSTMGWIHEKSLLKQVVPDDSISEFIYVFSNKHLLYFLSALVVLFVLYLIRKMRRQRFRMVFFDDIASFYPTGLCLVISTAAVLYGLIQQNNPSLWVEFYFHPTLNPFGQPLILASFLSTVWLMLILSIAVVDDVLRQLTVAEAVPYLLGLLGVCMLCYLFFSVATLYYLGIPFWAFFVWWALRRYYRHGYSRYICGKCGAKISKKGTCPRCGAWNE</sequence>
<comment type="caution">
    <text evidence="2">The sequence shown here is derived from an EMBL/GenBank/DDBJ whole genome shotgun (WGS) entry which is preliminary data.</text>
</comment>
<organism evidence="2 3">
    <name type="scientific">Candidatus Paraprevotella stercoravium</name>
    <dbReference type="NCBI Taxonomy" id="2838725"/>
    <lineage>
        <taxon>Bacteria</taxon>
        <taxon>Pseudomonadati</taxon>
        <taxon>Bacteroidota</taxon>
        <taxon>Bacteroidia</taxon>
        <taxon>Bacteroidales</taxon>
        <taxon>Prevotellaceae</taxon>
        <taxon>Paraprevotella</taxon>
    </lineage>
</organism>
<reference evidence="2" key="2">
    <citation type="submission" date="2021-04" db="EMBL/GenBank/DDBJ databases">
        <authorList>
            <person name="Gilroy R."/>
        </authorList>
    </citation>
    <scope>NUCLEOTIDE SEQUENCE</scope>
    <source>
        <strain evidence="2">G3-2149</strain>
    </source>
</reference>
<dbReference type="Proteomes" id="UP000823865">
    <property type="component" value="Unassembled WGS sequence"/>
</dbReference>
<evidence type="ECO:0000256" key="1">
    <source>
        <dbReference type="SAM" id="Phobius"/>
    </source>
</evidence>
<feature type="transmembrane region" description="Helical" evidence="1">
    <location>
        <begin position="266"/>
        <end position="284"/>
    </location>
</feature>
<reference evidence="2" key="1">
    <citation type="journal article" date="2021" name="PeerJ">
        <title>Extensive microbial diversity within the chicken gut microbiome revealed by metagenomics and culture.</title>
        <authorList>
            <person name="Gilroy R."/>
            <person name="Ravi A."/>
            <person name="Getino M."/>
            <person name="Pursley I."/>
            <person name="Horton D.L."/>
            <person name="Alikhan N.F."/>
            <person name="Baker D."/>
            <person name="Gharbi K."/>
            <person name="Hall N."/>
            <person name="Watson M."/>
            <person name="Adriaenssens E.M."/>
            <person name="Foster-Nyarko E."/>
            <person name="Jarju S."/>
            <person name="Secka A."/>
            <person name="Antonio M."/>
            <person name="Oren A."/>
            <person name="Chaudhuri R.R."/>
            <person name="La Ragione R."/>
            <person name="Hildebrand F."/>
            <person name="Pallen M.J."/>
        </authorList>
    </citation>
    <scope>NUCLEOTIDE SEQUENCE</scope>
    <source>
        <strain evidence="2">G3-2149</strain>
    </source>
</reference>
<evidence type="ECO:0000313" key="2">
    <source>
        <dbReference type="EMBL" id="MBU3852484.1"/>
    </source>
</evidence>
<feature type="transmembrane region" description="Helical" evidence="1">
    <location>
        <begin position="155"/>
        <end position="172"/>
    </location>
</feature>
<proteinExistence type="predicted"/>
<feature type="transmembrane region" description="Helical" evidence="1">
    <location>
        <begin position="230"/>
        <end position="254"/>
    </location>
</feature>
<feature type="transmembrane region" description="Helical" evidence="1">
    <location>
        <begin position="290"/>
        <end position="305"/>
    </location>
</feature>
<feature type="transmembrane region" description="Helical" evidence="1">
    <location>
        <begin position="184"/>
        <end position="210"/>
    </location>
</feature>
<evidence type="ECO:0000313" key="3">
    <source>
        <dbReference type="Proteomes" id="UP000823865"/>
    </source>
</evidence>
<dbReference type="PROSITE" id="PS51257">
    <property type="entry name" value="PROKAR_LIPOPROTEIN"/>
    <property type="match status" value="1"/>
</dbReference>
<protein>
    <submittedName>
        <fullName evidence="2">Zinc ribbon domain-containing protein</fullName>
    </submittedName>
</protein>
<dbReference type="EMBL" id="JAHLFU010000024">
    <property type="protein sequence ID" value="MBU3852484.1"/>
    <property type="molecule type" value="Genomic_DNA"/>
</dbReference>
<keyword evidence="1" id="KW-0812">Transmembrane</keyword>
<name>A0A9E2P065_9BACT</name>